<dbReference type="InterPro" id="IPR024169">
    <property type="entry name" value="SP_NH2Trfase/AEP_transaminase"/>
</dbReference>
<dbReference type="PIRSF" id="PIRSF000524">
    <property type="entry name" value="SPT"/>
    <property type="match status" value="1"/>
</dbReference>
<dbReference type="PANTHER" id="PTHR42778">
    <property type="entry name" value="2-AMINOETHYLPHOSPHONATE--PYRUVATE TRANSAMINASE"/>
    <property type="match status" value="1"/>
</dbReference>
<comment type="caution">
    <text evidence="9">The sequence shown here is derived from an EMBL/GenBank/DDBJ whole genome shotgun (WGS) entry which is preliminary data.</text>
</comment>
<evidence type="ECO:0000313" key="9">
    <source>
        <dbReference type="EMBL" id="MFB5191369.1"/>
    </source>
</evidence>
<dbReference type="RefSeq" id="WP_275473982.1">
    <property type="nucleotide sequence ID" value="NZ_CP162940.1"/>
</dbReference>
<evidence type="ECO:0000259" key="8">
    <source>
        <dbReference type="Pfam" id="PF00266"/>
    </source>
</evidence>
<keyword evidence="2 7" id="KW-0032">Aminotransferase</keyword>
<dbReference type="NCBIfam" id="TIGR02326">
    <property type="entry name" value="transamin_PhnW"/>
    <property type="match status" value="1"/>
</dbReference>
<dbReference type="HAMAP" id="MF_01376">
    <property type="entry name" value="PhnW_aminotrans_5"/>
    <property type="match status" value="1"/>
</dbReference>
<organism evidence="9 10">
    <name type="scientific">Alicyclobacillus fastidiosus</name>
    <dbReference type="NCBI Taxonomy" id="392011"/>
    <lineage>
        <taxon>Bacteria</taxon>
        <taxon>Bacillati</taxon>
        <taxon>Bacillota</taxon>
        <taxon>Bacilli</taxon>
        <taxon>Bacillales</taxon>
        <taxon>Alicyclobacillaceae</taxon>
        <taxon>Alicyclobacillus</taxon>
    </lineage>
</organism>
<feature type="domain" description="Aminotransferase class V" evidence="8">
    <location>
        <begin position="82"/>
        <end position="328"/>
    </location>
</feature>
<dbReference type="Gene3D" id="3.90.1150.10">
    <property type="entry name" value="Aspartate Aminotransferase, domain 1"/>
    <property type="match status" value="1"/>
</dbReference>
<dbReference type="GO" id="GO:0047304">
    <property type="term" value="F:2-aminoethylphosphonate-pyruvate transaminase activity"/>
    <property type="evidence" value="ECO:0007669"/>
    <property type="project" value="UniProtKB-EC"/>
</dbReference>
<dbReference type="PANTHER" id="PTHR42778:SF1">
    <property type="entry name" value="2-AMINOETHYLPHOSPHONATE--PYRUVATE TRANSAMINASE"/>
    <property type="match status" value="1"/>
</dbReference>
<comment type="catalytic activity">
    <reaction evidence="6 7">
        <text>(2-aminoethyl)phosphonate + pyruvate = phosphonoacetaldehyde + L-alanine</text>
        <dbReference type="Rhea" id="RHEA:17021"/>
        <dbReference type="ChEBI" id="CHEBI:15361"/>
        <dbReference type="ChEBI" id="CHEBI:57418"/>
        <dbReference type="ChEBI" id="CHEBI:57972"/>
        <dbReference type="ChEBI" id="CHEBI:58383"/>
        <dbReference type="EC" id="2.6.1.37"/>
    </reaction>
</comment>
<dbReference type="Pfam" id="PF00266">
    <property type="entry name" value="Aminotran_5"/>
    <property type="match status" value="1"/>
</dbReference>
<dbReference type="InterPro" id="IPR000192">
    <property type="entry name" value="Aminotrans_V_dom"/>
</dbReference>
<keyword evidence="5 7" id="KW-0670">Pyruvate</keyword>
<evidence type="ECO:0000256" key="2">
    <source>
        <dbReference type="ARBA" id="ARBA00022576"/>
    </source>
</evidence>
<comment type="similarity">
    <text evidence="7">Belongs to the class-V pyridoxal-phosphate-dependent aminotransferase family. PhnW subfamily.</text>
</comment>
<evidence type="ECO:0000313" key="10">
    <source>
        <dbReference type="Proteomes" id="UP001579974"/>
    </source>
</evidence>
<name>A0ABV5AGI8_9BACL</name>
<feature type="modified residue" description="N6-(pyridoxal phosphate)lysine" evidence="7">
    <location>
        <position position="198"/>
    </location>
</feature>
<dbReference type="InterPro" id="IPR015421">
    <property type="entry name" value="PyrdxlP-dep_Trfase_major"/>
</dbReference>
<proteinExistence type="inferred from homology"/>
<dbReference type="InterPro" id="IPR012703">
    <property type="entry name" value="NH2EtPonate_pyrv_transaminase"/>
</dbReference>
<accession>A0ABV5AGI8</accession>
<reference evidence="9 10" key="1">
    <citation type="journal article" date="2024" name="Int. J. Mol. Sci.">
        <title>Exploration of Alicyclobacillus spp. Genome in Search of Antibiotic Resistance.</title>
        <authorList>
            <person name="Bucka-Kolendo J."/>
            <person name="Kiousi D.E."/>
            <person name="Dekowska A."/>
            <person name="Mikolajczuk-Szczyrba A."/>
            <person name="Karadedos D.M."/>
            <person name="Michael P."/>
            <person name="Galanis A."/>
            <person name="Sokolowska B."/>
        </authorList>
    </citation>
    <scope>NUCLEOTIDE SEQUENCE [LARGE SCALE GENOMIC DNA]</scope>
    <source>
        <strain evidence="9 10">KKP 3000</strain>
    </source>
</reference>
<evidence type="ECO:0000256" key="7">
    <source>
        <dbReference type="HAMAP-Rule" id="MF_01376"/>
    </source>
</evidence>
<evidence type="ECO:0000256" key="3">
    <source>
        <dbReference type="ARBA" id="ARBA00022679"/>
    </source>
</evidence>
<evidence type="ECO:0000256" key="5">
    <source>
        <dbReference type="ARBA" id="ARBA00023317"/>
    </source>
</evidence>
<dbReference type="NCBIfam" id="TIGR03301">
    <property type="entry name" value="PhnW-AepZ"/>
    <property type="match status" value="1"/>
</dbReference>
<dbReference type="SUPFAM" id="SSF53383">
    <property type="entry name" value="PLP-dependent transferases"/>
    <property type="match status" value="1"/>
</dbReference>
<dbReference type="EMBL" id="JBDXSU010000010">
    <property type="protein sequence ID" value="MFB5191369.1"/>
    <property type="molecule type" value="Genomic_DNA"/>
</dbReference>
<protein>
    <recommendedName>
        <fullName evidence="7">2-aminoethylphosphonate--pyruvate transaminase</fullName>
        <ecNumber evidence="7">2.6.1.37</ecNumber>
    </recommendedName>
    <alternativeName>
        <fullName evidence="7">2-aminoethylphosphonate aminotransferase</fullName>
    </alternativeName>
    <alternativeName>
        <fullName evidence="7">AEP transaminase</fullName>
        <shortName evidence="7">AEPT</shortName>
    </alternativeName>
</protein>
<keyword evidence="10" id="KW-1185">Reference proteome</keyword>
<keyword evidence="4 7" id="KW-0663">Pyridoxal phosphate</keyword>
<comment type="cofactor">
    <cofactor evidence="1 7">
        <name>pyridoxal 5'-phosphate</name>
        <dbReference type="ChEBI" id="CHEBI:597326"/>
    </cofactor>
</comment>
<keyword evidence="3 7" id="KW-0808">Transferase</keyword>
<comment type="subunit">
    <text evidence="7">Homodimer.</text>
</comment>
<sequence length="370" mass="41246">MIDTAYENPYLLMTPGPLSTTEGVRKAMMRDWCTWDDDYKEITQAIRSRLIQLGECTPDHYTAVLLQGSGTYVVESVLTTVLDDDSKLLVLENGAYGRRMSTIAKTARIPFDIHSFGETNPVDPKVVAARLDADPSITHVAFVHCETTTGMVNPLEEVVRVIKQRERSVIVDTMSSFGGMPISIEALQIDFLISSANKCLQGVPGFGFVIANTNALAQCEGRARSHSLDLFDQWKVMEEHGGKWRFTSPTHVVHAFHQALMELETEGGIPARAARYAENQARLVDGMRTAGFHALLPKAQQSPVITSFLYPSADFSFAAFYESLKNQGYVIYPGKLTEQMTFRIGTIGDIHPGDIDQFVRVVSRLHRFHR</sequence>
<evidence type="ECO:0000256" key="6">
    <source>
        <dbReference type="ARBA" id="ARBA00049460"/>
    </source>
</evidence>
<gene>
    <name evidence="7" type="primary">phnW</name>
    <name evidence="9" type="ORF">KKP3000_000140</name>
</gene>
<dbReference type="Gene3D" id="3.40.640.10">
    <property type="entry name" value="Type I PLP-dependent aspartate aminotransferase-like (Major domain)"/>
    <property type="match status" value="1"/>
</dbReference>
<dbReference type="EC" id="2.6.1.37" evidence="7"/>
<comment type="function">
    <text evidence="7">Involved in phosphonate degradation.</text>
</comment>
<evidence type="ECO:0000256" key="1">
    <source>
        <dbReference type="ARBA" id="ARBA00001933"/>
    </source>
</evidence>
<dbReference type="InterPro" id="IPR015422">
    <property type="entry name" value="PyrdxlP-dep_Trfase_small"/>
</dbReference>
<dbReference type="Proteomes" id="UP001579974">
    <property type="component" value="Unassembled WGS sequence"/>
</dbReference>
<dbReference type="NCBIfam" id="NF010006">
    <property type="entry name" value="PRK13479.1"/>
    <property type="match status" value="1"/>
</dbReference>
<dbReference type="InterPro" id="IPR015424">
    <property type="entry name" value="PyrdxlP-dep_Trfase"/>
</dbReference>
<evidence type="ECO:0000256" key="4">
    <source>
        <dbReference type="ARBA" id="ARBA00022898"/>
    </source>
</evidence>